<dbReference type="PANTHER" id="PTHR43283">
    <property type="entry name" value="BETA-LACTAMASE-RELATED"/>
    <property type="match status" value="1"/>
</dbReference>
<evidence type="ECO:0000256" key="1">
    <source>
        <dbReference type="SAM" id="MobiDB-lite"/>
    </source>
</evidence>
<feature type="compositionally biased region" description="Basic residues" evidence="1">
    <location>
        <begin position="236"/>
        <end position="266"/>
    </location>
</feature>
<evidence type="ECO:0000313" key="3">
    <source>
        <dbReference type="EMBL" id="GAA3602856.1"/>
    </source>
</evidence>
<dbReference type="EMBL" id="BAABAB010000001">
    <property type="protein sequence ID" value="GAA3602856.1"/>
    <property type="molecule type" value="Genomic_DNA"/>
</dbReference>
<protein>
    <recommendedName>
        <fullName evidence="2">Beta-lactamase-related domain-containing protein</fullName>
    </recommendedName>
</protein>
<feature type="region of interest" description="Disordered" evidence="1">
    <location>
        <begin position="228"/>
        <end position="290"/>
    </location>
</feature>
<dbReference type="PANTHER" id="PTHR43283:SF7">
    <property type="entry name" value="BETA-LACTAMASE-RELATED DOMAIN-CONTAINING PROTEIN"/>
    <property type="match status" value="1"/>
</dbReference>
<sequence length="290" mass="32064">MTKSVVSTLIGIAIADGLIAGLDQPLSELLPEHRRKMTPQVATVTLRDLLTMSGGFAPEMSDATEQQIIDGRLDLVDWAVSDGQQTAAGTRFLYSDISAHLAAAVLLSALQHNPATKGQSVLDYARVKLFDPLDILTRPAYQGLPNGTGFERSGFGWSQVGNLALVGFGLRLTAEDMAKIGQLYLDDGIWHGRRVLPEDWVRQATAPGETAGDYGLFWWRDTEWETPDVRSGGRPRPAHRRRSSATHGHRRAVRVQHQVRHGHRTRCPAGQRCDHPRTAVMPNRRAKTER</sequence>
<dbReference type="InterPro" id="IPR012338">
    <property type="entry name" value="Beta-lactam/transpept-like"/>
</dbReference>
<keyword evidence="4" id="KW-1185">Reference proteome</keyword>
<reference evidence="4" key="1">
    <citation type="journal article" date="2019" name="Int. J. Syst. Evol. Microbiol.">
        <title>The Global Catalogue of Microorganisms (GCM) 10K type strain sequencing project: providing services to taxonomists for standard genome sequencing and annotation.</title>
        <authorList>
            <consortium name="The Broad Institute Genomics Platform"/>
            <consortium name="The Broad Institute Genome Sequencing Center for Infectious Disease"/>
            <person name="Wu L."/>
            <person name="Ma J."/>
        </authorList>
    </citation>
    <scope>NUCLEOTIDE SEQUENCE [LARGE SCALE GENOMIC DNA]</scope>
    <source>
        <strain evidence="4">JCM 16929</strain>
    </source>
</reference>
<evidence type="ECO:0000259" key="2">
    <source>
        <dbReference type="Pfam" id="PF00144"/>
    </source>
</evidence>
<name>A0ABP6ZA00_9ACTN</name>
<gene>
    <name evidence="3" type="ORF">GCM10022236_00790</name>
</gene>
<dbReference type="InterPro" id="IPR001466">
    <property type="entry name" value="Beta-lactam-related"/>
</dbReference>
<dbReference type="Proteomes" id="UP001501490">
    <property type="component" value="Unassembled WGS sequence"/>
</dbReference>
<feature type="domain" description="Beta-lactamase-related" evidence="2">
    <location>
        <begin position="1"/>
        <end position="222"/>
    </location>
</feature>
<dbReference type="Pfam" id="PF00144">
    <property type="entry name" value="Beta-lactamase"/>
    <property type="match status" value="1"/>
</dbReference>
<dbReference type="InterPro" id="IPR050789">
    <property type="entry name" value="Diverse_Enzym_Activities"/>
</dbReference>
<comment type="caution">
    <text evidence="3">The sequence shown here is derived from an EMBL/GenBank/DDBJ whole genome shotgun (WGS) entry which is preliminary data.</text>
</comment>
<proteinExistence type="predicted"/>
<dbReference type="SUPFAM" id="SSF56601">
    <property type="entry name" value="beta-lactamase/transpeptidase-like"/>
    <property type="match status" value="1"/>
</dbReference>
<accession>A0ABP6ZA00</accession>
<organism evidence="3 4">
    <name type="scientific">Microlunatus ginsengisoli</name>
    <dbReference type="NCBI Taxonomy" id="363863"/>
    <lineage>
        <taxon>Bacteria</taxon>
        <taxon>Bacillati</taxon>
        <taxon>Actinomycetota</taxon>
        <taxon>Actinomycetes</taxon>
        <taxon>Propionibacteriales</taxon>
        <taxon>Propionibacteriaceae</taxon>
        <taxon>Microlunatus</taxon>
    </lineage>
</organism>
<dbReference type="Gene3D" id="3.40.710.10">
    <property type="entry name" value="DD-peptidase/beta-lactamase superfamily"/>
    <property type="match status" value="1"/>
</dbReference>
<evidence type="ECO:0000313" key="4">
    <source>
        <dbReference type="Proteomes" id="UP001501490"/>
    </source>
</evidence>
<dbReference type="RefSeq" id="WP_344801084.1">
    <property type="nucleotide sequence ID" value="NZ_BAABAB010000001.1"/>
</dbReference>